<keyword evidence="10" id="KW-1185">Reference proteome</keyword>
<feature type="signal peptide" evidence="6">
    <location>
        <begin position="1"/>
        <end position="18"/>
    </location>
</feature>
<evidence type="ECO:0000256" key="2">
    <source>
        <dbReference type="ARBA" id="ARBA00022692"/>
    </source>
</evidence>
<feature type="domain" description="POTRA" evidence="8">
    <location>
        <begin position="25"/>
        <end position="120"/>
    </location>
</feature>
<dbReference type="InterPro" id="IPR010827">
    <property type="entry name" value="BamA/TamA_POTRA"/>
</dbReference>
<dbReference type="EMBL" id="FAOO01000001">
    <property type="protein sequence ID" value="CUU00876.1"/>
    <property type="molecule type" value="Genomic_DNA"/>
</dbReference>
<feature type="domain" description="POTRA" evidence="8">
    <location>
        <begin position="123"/>
        <end position="201"/>
    </location>
</feature>
<dbReference type="STRING" id="1643428.GCA_001442855_00097"/>
<feature type="domain" description="Bacterial surface antigen (D15)" evidence="7">
    <location>
        <begin position="305"/>
        <end position="662"/>
    </location>
</feature>
<dbReference type="InterPro" id="IPR039910">
    <property type="entry name" value="D15-like"/>
</dbReference>
<comment type="subcellular location">
    <subcellularLocation>
        <location evidence="1">Membrane</location>
    </subcellularLocation>
</comment>
<dbReference type="InterPro" id="IPR000184">
    <property type="entry name" value="Bac_surfAg_D15"/>
</dbReference>
<protein>
    <submittedName>
        <fullName evidence="9">Outer membrane protein insertion porin family</fullName>
    </submittedName>
</protein>
<feature type="domain" description="POTRA" evidence="8">
    <location>
        <begin position="225"/>
        <end position="287"/>
    </location>
</feature>
<accession>A0A0S4MP64</accession>
<dbReference type="PANTHER" id="PTHR12815:SF47">
    <property type="entry name" value="TRANSLOCATION AND ASSEMBLY MODULE SUBUNIT TAMA"/>
    <property type="match status" value="1"/>
</dbReference>
<dbReference type="GO" id="GO:0019867">
    <property type="term" value="C:outer membrane"/>
    <property type="evidence" value="ECO:0007669"/>
    <property type="project" value="InterPro"/>
</dbReference>
<proteinExistence type="predicted"/>
<dbReference type="RefSeq" id="WP_140943915.1">
    <property type="nucleotide sequence ID" value="NZ_FAOO01000001.1"/>
</dbReference>
<dbReference type="AlphaFoldDB" id="A0A0S4MP64"/>
<keyword evidence="4" id="KW-0472">Membrane</keyword>
<evidence type="ECO:0000256" key="4">
    <source>
        <dbReference type="ARBA" id="ARBA00023136"/>
    </source>
</evidence>
<feature type="chain" id="PRO_5006624485" evidence="6">
    <location>
        <begin position="19"/>
        <end position="662"/>
    </location>
</feature>
<gene>
    <name evidence="9" type="ORF">JGI1_00103</name>
</gene>
<evidence type="ECO:0000256" key="3">
    <source>
        <dbReference type="ARBA" id="ARBA00022729"/>
    </source>
</evidence>
<dbReference type="Pfam" id="PF07244">
    <property type="entry name" value="POTRA"/>
    <property type="match status" value="3"/>
</dbReference>
<keyword evidence="3 6" id="KW-0732">Signal</keyword>
<keyword evidence="2" id="KW-0812">Transmembrane</keyword>
<evidence type="ECO:0000256" key="1">
    <source>
        <dbReference type="ARBA" id="ARBA00004370"/>
    </source>
</evidence>
<dbReference type="Proteomes" id="UP000320623">
    <property type="component" value="Unassembled WGS sequence"/>
</dbReference>
<keyword evidence="5" id="KW-0998">Cell outer membrane</keyword>
<organism evidence="9 10">
    <name type="scientific">Candidatus Thermokryptus mobilis</name>
    <dbReference type="NCBI Taxonomy" id="1643428"/>
    <lineage>
        <taxon>Bacteria</taxon>
        <taxon>Pseudomonadati</taxon>
        <taxon>Candidatus Kryptoniota</taxon>
        <taxon>Candidatus Thermokryptus</taxon>
    </lineage>
</organism>
<evidence type="ECO:0000313" key="10">
    <source>
        <dbReference type="Proteomes" id="UP000320623"/>
    </source>
</evidence>
<dbReference type="Gene3D" id="2.40.160.50">
    <property type="entry name" value="membrane protein fhac: a member of the omp85/tpsb transporter family"/>
    <property type="match status" value="1"/>
</dbReference>
<name>A0A0S4MP64_9BACT</name>
<dbReference type="Pfam" id="PF01103">
    <property type="entry name" value="Omp85"/>
    <property type="match status" value="1"/>
</dbReference>
<dbReference type="PANTHER" id="PTHR12815">
    <property type="entry name" value="SORTING AND ASSEMBLY MACHINERY SAMM50 PROTEIN FAMILY MEMBER"/>
    <property type="match status" value="1"/>
</dbReference>
<evidence type="ECO:0000259" key="8">
    <source>
        <dbReference type="Pfam" id="PF07244"/>
    </source>
</evidence>
<sequence length="662" mass="76121">MKGIILVLLISASLITKAQELNFELKEINFKGNKTLSSKELKSVIISRESPGKFWQFLYKISERLGDKPSYIEKIKIASDVVNLQNYYQDNGFFDVKIDTSVVYDHTKKTASLTFIINEGQPYNVENVEIFGLNSIPDSVREIVLNLKFLKPGNRFRRIDVEAEIQRILNLLYDNGYPDAYVDRTRVRVLIDSTRKTTSISIPFYPNARLVIKNIKILFEDTTRLKVSENIVRREVEFKTGEFYNRSLILKTETNISQTGLFENVRINIDKINQTDSLNHCDVIISVAPFNKHDISPAIYFSDERNAFNVGVSLDYRNRNFLGGGRHFASSVRFQIQSLNLKKIPNLADTTSVGLVETDLRLEQPYLLGRKMPGQLGLSMTLDKQKRYVLNIVRNRLRFAYRAIDYSAYFDWDIESVNIKFQSQVDSTLAKLYPRQINSILSLTFQLDKVDDLLYPRSGHSYLVSVEEGGLLPFLFAQAGLKVQPFAQYYKLTFFYRRFFSLNNSVFGFKFKLGFANEYFLKSTKELELSSIPINRRFFAGGSASVRGWRIRELGTVSNPSLGGKILIEANFENRTIVWRNLGFVLFLDTGNLWDEPRDIKLKYLAVAGGFGIRYLTFFGGLRFDFGFKVYDPGAENKFIFNKTGLQILKDMIFHIGVGQTF</sequence>
<evidence type="ECO:0000259" key="7">
    <source>
        <dbReference type="Pfam" id="PF01103"/>
    </source>
</evidence>
<dbReference type="Gene3D" id="3.10.20.310">
    <property type="entry name" value="membrane protein fhac"/>
    <property type="match status" value="3"/>
</dbReference>
<evidence type="ECO:0000256" key="5">
    <source>
        <dbReference type="ARBA" id="ARBA00023237"/>
    </source>
</evidence>
<reference evidence="10" key="1">
    <citation type="submission" date="2015-11" db="EMBL/GenBank/DDBJ databases">
        <authorList>
            <person name="Varghese N."/>
        </authorList>
    </citation>
    <scope>NUCLEOTIDE SEQUENCE [LARGE SCALE GENOMIC DNA]</scope>
</reference>
<evidence type="ECO:0000256" key="6">
    <source>
        <dbReference type="SAM" id="SignalP"/>
    </source>
</evidence>
<dbReference type="OrthoDB" id="9814535at2"/>
<evidence type="ECO:0000313" key="9">
    <source>
        <dbReference type="EMBL" id="CUU00876.1"/>
    </source>
</evidence>